<dbReference type="PANTHER" id="PTHR44936:SF10">
    <property type="entry name" value="SENSOR PROTEIN RSTB"/>
    <property type="match status" value="1"/>
</dbReference>
<keyword evidence="4 13" id="KW-0808">Transferase</keyword>
<dbReference type="EC" id="2.7.13.3" evidence="2"/>
<evidence type="ECO:0000256" key="7">
    <source>
        <dbReference type="ARBA" id="ARBA00022840"/>
    </source>
</evidence>
<dbReference type="PRINTS" id="PR00344">
    <property type="entry name" value="BCTRLSENSOR"/>
</dbReference>
<evidence type="ECO:0000313" key="16">
    <source>
        <dbReference type="Proteomes" id="UP000323075"/>
    </source>
</evidence>
<reference evidence="14 16" key="2">
    <citation type="submission" date="2019-07" db="EMBL/GenBank/DDBJ databases">
        <title>Genomic Encyclopedia of Archaeal and Bacterial Type Strains, Phase II (KMG-II): from individual species to whole genera.</title>
        <authorList>
            <person name="Goeker M."/>
        </authorList>
    </citation>
    <scope>NUCLEOTIDE SEQUENCE [LARGE SCALE GENOMIC DNA]</scope>
    <source>
        <strain evidence="14 16">DSM 3754</strain>
    </source>
</reference>
<dbReference type="RefSeq" id="WP_010902862.1">
    <property type="nucleotide sequence ID" value="NZ_VRYN01000003.1"/>
</dbReference>
<protein>
    <recommendedName>
        <fullName evidence="2">histidine kinase</fullName>
        <ecNumber evidence="2">2.7.13.3</ecNumber>
    </recommendedName>
</protein>
<dbReference type="GO" id="GO:0007165">
    <property type="term" value="P:signal transduction"/>
    <property type="evidence" value="ECO:0007669"/>
    <property type="project" value="UniProtKB-KW"/>
</dbReference>
<dbReference type="SMART" id="SM00387">
    <property type="entry name" value="HATPase_c"/>
    <property type="match status" value="1"/>
</dbReference>
<dbReference type="Gene3D" id="3.30.565.10">
    <property type="entry name" value="Histidine kinase-like ATPase, C-terminal domain"/>
    <property type="match status" value="1"/>
</dbReference>
<keyword evidence="10" id="KW-1133">Transmembrane helix</keyword>
<dbReference type="InterPro" id="IPR050980">
    <property type="entry name" value="2C_sensor_his_kinase"/>
</dbReference>
<dbReference type="InterPro" id="IPR003594">
    <property type="entry name" value="HATPase_dom"/>
</dbReference>
<feature type="region of interest" description="Disordered" evidence="9">
    <location>
        <begin position="394"/>
        <end position="414"/>
    </location>
</feature>
<keyword evidence="7" id="KW-0067">ATP-binding</keyword>
<evidence type="ECO:0000256" key="3">
    <source>
        <dbReference type="ARBA" id="ARBA00022553"/>
    </source>
</evidence>
<dbReference type="Proteomes" id="UP000296216">
    <property type="component" value="Chromosome"/>
</dbReference>
<comment type="catalytic activity">
    <reaction evidence="1">
        <text>ATP + protein L-histidine = ADP + protein N-phospho-L-histidine.</text>
        <dbReference type="EC" id="2.7.13.3"/>
    </reaction>
</comment>
<dbReference type="SMART" id="SM00304">
    <property type="entry name" value="HAMP"/>
    <property type="match status" value="1"/>
</dbReference>
<sequence>MSHTQPTTTSDVLHRFWRRYESFIWWTMDAVGVASSVRAKILLAVTIQFAVSLAQVVVPVYFSGPARITAVGVLVVGATLALVNTVLVVERDIVDPVTGLQAAATHIAEGDLAAGDLPRADGQQDEIGALVDDFAAMHSHLRVVAAQAEALADHDFDAAVLETSLPGRFGASLRRMTASLDRYIDRITADRERSTLLNYLVSHDVPNVVNVLSGRLQLARRQTDAQAVRDHLDVADRQVSKIEEVCDVVGKLTRDDGAAAIDVVTLLDSEVARVTESYPDAQVSADLPSPPCRVRGNELLNSVFRNLITNAVEHNDAPTPRVAVSVAVEAESVTVRVADNGPGLDVSDSESFFQHRPVGTGLNIVHTAVRTFGGTVTVADSDLGGTAFEVALPRDAESPSRTVRRPVDPPTVSD</sequence>
<dbReference type="Pfam" id="PF02518">
    <property type="entry name" value="HATPase_c"/>
    <property type="match status" value="1"/>
</dbReference>
<evidence type="ECO:0000256" key="6">
    <source>
        <dbReference type="ARBA" id="ARBA00022777"/>
    </source>
</evidence>
<dbReference type="CDD" id="cd06225">
    <property type="entry name" value="HAMP"/>
    <property type="match status" value="1"/>
</dbReference>
<dbReference type="InterPro" id="IPR005467">
    <property type="entry name" value="His_kinase_dom"/>
</dbReference>
<dbReference type="SUPFAM" id="SSF158472">
    <property type="entry name" value="HAMP domain-like"/>
    <property type="match status" value="1"/>
</dbReference>
<dbReference type="GeneID" id="68693963"/>
<evidence type="ECO:0000256" key="10">
    <source>
        <dbReference type="SAM" id="Phobius"/>
    </source>
</evidence>
<dbReference type="InterPro" id="IPR004358">
    <property type="entry name" value="Sig_transdc_His_kin-like_C"/>
</dbReference>
<dbReference type="InterPro" id="IPR003660">
    <property type="entry name" value="HAMP_dom"/>
</dbReference>
<dbReference type="EMBL" id="VRYN01000003">
    <property type="protein sequence ID" value="TYO76126.1"/>
    <property type="molecule type" value="Genomic_DNA"/>
</dbReference>
<keyword evidence="3" id="KW-0597">Phosphoprotein</keyword>
<evidence type="ECO:0000256" key="1">
    <source>
        <dbReference type="ARBA" id="ARBA00000085"/>
    </source>
</evidence>
<dbReference type="EMBL" id="CP038631">
    <property type="protein sequence ID" value="QCC45014.1"/>
    <property type="molecule type" value="Genomic_DNA"/>
</dbReference>
<dbReference type="InterPro" id="IPR036890">
    <property type="entry name" value="HATPase_C_sf"/>
</dbReference>
<feature type="domain" description="Histidine kinase" evidence="11">
    <location>
        <begin position="200"/>
        <end position="396"/>
    </location>
</feature>
<organism evidence="13 15">
    <name type="scientific">Halobacterium salinarum (strain ATCC 33171 / DSM 3754 / JCM 8978 / NBRC 102687 / NCIMB 764 / 91-R6)</name>
    <dbReference type="NCBI Taxonomy" id="2597657"/>
    <lineage>
        <taxon>Archaea</taxon>
        <taxon>Methanobacteriati</taxon>
        <taxon>Methanobacteriota</taxon>
        <taxon>Stenosarchaea group</taxon>
        <taxon>Halobacteria</taxon>
        <taxon>Halobacteriales</taxon>
        <taxon>Halobacteriaceae</taxon>
        <taxon>Halobacterium</taxon>
    </lineage>
</organism>
<reference evidence="13 15" key="1">
    <citation type="journal article" date="2019" name="Microbiol. Resour. Announc.">
        <title>The Genome Sequence of the Halobacterium salinarum Type Strain Is Closely Related to That of Laboratory Strains NRC-1 and R1.</title>
        <authorList>
            <person name="Pfeiffer F."/>
            <person name="Marchfelder A."/>
            <person name="Habermann B."/>
            <person name="Dyall-Smith M.L."/>
        </authorList>
    </citation>
    <scope>NUCLEOTIDE SEQUENCE [LARGE SCALE GENOMIC DNA]</scope>
    <source>
        <strain evidence="13">91-R6</strain>
        <strain evidence="15">ATCC 33171 / DSM 3754 / JCM 8978 / NBRC 102687 / NCIMB 764 / 91-R6</strain>
    </source>
</reference>
<evidence type="ECO:0000259" key="11">
    <source>
        <dbReference type="PROSITE" id="PS50109"/>
    </source>
</evidence>
<dbReference type="SUPFAM" id="SSF55874">
    <property type="entry name" value="ATPase domain of HSP90 chaperone/DNA topoisomerase II/histidine kinase"/>
    <property type="match status" value="1"/>
</dbReference>
<name>A0A4D6GTB5_HALS9</name>
<dbReference type="PROSITE" id="PS50109">
    <property type="entry name" value="HIS_KIN"/>
    <property type="match status" value="1"/>
</dbReference>
<feature type="domain" description="HAMP" evidence="12">
    <location>
        <begin position="91"/>
        <end position="146"/>
    </location>
</feature>
<accession>A0A4D6GTB5</accession>
<keyword evidence="10" id="KW-0812">Transmembrane</keyword>
<keyword evidence="6 13" id="KW-0418">Kinase</keyword>
<dbReference type="PANTHER" id="PTHR44936">
    <property type="entry name" value="SENSOR PROTEIN CREC"/>
    <property type="match status" value="1"/>
</dbReference>
<dbReference type="GO" id="GO:0005524">
    <property type="term" value="F:ATP binding"/>
    <property type="evidence" value="ECO:0007669"/>
    <property type="project" value="UniProtKB-KW"/>
</dbReference>
<proteinExistence type="predicted"/>
<evidence type="ECO:0000256" key="2">
    <source>
        <dbReference type="ARBA" id="ARBA00012438"/>
    </source>
</evidence>
<evidence type="ECO:0000256" key="5">
    <source>
        <dbReference type="ARBA" id="ARBA00022741"/>
    </source>
</evidence>
<evidence type="ECO:0000259" key="12">
    <source>
        <dbReference type="PROSITE" id="PS50885"/>
    </source>
</evidence>
<evidence type="ECO:0000313" key="15">
    <source>
        <dbReference type="Proteomes" id="UP000296216"/>
    </source>
</evidence>
<gene>
    <name evidence="14" type="ORF">APQ99_01681</name>
    <name evidence="13" type="ORF">HBSAL_06800</name>
</gene>
<dbReference type="Proteomes" id="UP000323075">
    <property type="component" value="Unassembled WGS sequence"/>
</dbReference>
<keyword evidence="5" id="KW-0547">Nucleotide-binding</keyword>
<evidence type="ECO:0000313" key="14">
    <source>
        <dbReference type="EMBL" id="TYO76126.1"/>
    </source>
</evidence>
<keyword evidence="10" id="KW-0472">Membrane</keyword>
<dbReference type="AlphaFoldDB" id="A0A4D6GTB5"/>
<evidence type="ECO:0000313" key="13">
    <source>
        <dbReference type="EMBL" id="QCC45014.1"/>
    </source>
</evidence>
<feature type="transmembrane region" description="Helical" evidence="10">
    <location>
        <begin position="68"/>
        <end position="89"/>
    </location>
</feature>
<dbReference type="PROSITE" id="PS50885">
    <property type="entry name" value="HAMP"/>
    <property type="match status" value="1"/>
</dbReference>
<evidence type="ECO:0000256" key="4">
    <source>
        <dbReference type="ARBA" id="ARBA00022679"/>
    </source>
</evidence>
<feature type="transmembrane region" description="Helical" evidence="10">
    <location>
        <begin position="41"/>
        <end position="62"/>
    </location>
</feature>
<evidence type="ECO:0000256" key="8">
    <source>
        <dbReference type="ARBA" id="ARBA00023224"/>
    </source>
</evidence>
<dbReference type="Gene3D" id="1.10.287.130">
    <property type="match status" value="1"/>
</dbReference>
<reference evidence="13" key="3">
    <citation type="journal article" name="MicrobiologyOpen">
        <title>Whole-genome comparison between the type strain of Halobacterium salinarum (DSM 3754(T)) and the laboratory strains R1 and NRC-1.</title>
        <authorList>
            <person name="Pfeiffer F."/>
            <person name="Losensky G."/>
            <person name="Marchfelder A."/>
            <person name="Habermann B."/>
            <person name="Dyall-Smith M."/>
        </authorList>
    </citation>
    <scope>NUCLEOTIDE SEQUENCE</scope>
    <source>
        <strain evidence="13">91-R6</strain>
    </source>
</reference>
<evidence type="ECO:0000256" key="9">
    <source>
        <dbReference type="SAM" id="MobiDB-lite"/>
    </source>
</evidence>
<dbReference type="GO" id="GO:0016020">
    <property type="term" value="C:membrane"/>
    <property type="evidence" value="ECO:0007669"/>
    <property type="project" value="InterPro"/>
</dbReference>
<keyword evidence="8" id="KW-0807">Transducer</keyword>
<dbReference type="GO" id="GO:0004673">
    <property type="term" value="F:protein histidine kinase activity"/>
    <property type="evidence" value="ECO:0007669"/>
    <property type="project" value="UniProtKB-EC"/>
</dbReference>